<accession>A0ABM1QTJ8</accession>
<dbReference type="Proteomes" id="UP000694864">
    <property type="component" value="Chromosome 13"/>
</dbReference>
<evidence type="ECO:0000313" key="3">
    <source>
        <dbReference type="Proteomes" id="UP000694864"/>
    </source>
</evidence>
<feature type="compositionally biased region" description="Polar residues" evidence="1">
    <location>
        <begin position="233"/>
        <end position="248"/>
    </location>
</feature>
<feature type="region of interest" description="Disordered" evidence="1">
    <location>
        <begin position="182"/>
        <end position="215"/>
    </location>
</feature>
<proteinExistence type="predicted"/>
<dbReference type="PANTHER" id="PTHR33223:SF6">
    <property type="entry name" value="CCHC-TYPE DOMAIN-CONTAINING PROTEIN"/>
    <property type="match status" value="1"/>
</dbReference>
<protein>
    <submittedName>
        <fullName evidence="4">Uncharacterized protein LOC104738116</fullName>
    </submittedName>
</protein>
<dbReference type="GeneID" id="104738116"/>
<evidence type="ECO:0000256" key="1">
    <source>
        <dbReference type="SAM" id="MobiDB-lite"/>
    </source>
</evidence>
<evidence type="ECO:0000313" key="4">
    <source>
        <dbReference type="RefSeq" id="XP_019090086.1"/>
    </source>
</evidence>
<feature type="region of interest" description="Disordered" evidence="1">
    <location>
        <begin position="233"/>
        <end position="259"/>
    </location>
</feature>
<feature type="compositionally biased region" description="Polar residues" evidence="1">
    <location>
        <begin position="315"/>
        <end position="325"/>
    </location>
</feature>
<gene>
    <name evidence="4" type="primary">LOC104738116</name>
</gene>
<feature type="compositionally biased region" description="Basic and acidic residues" evidence="1">
    <location>
        <begin position="200"/>
        <end position="215"/>
    </location>
</feature>
<dbReference type="RefSeq" id="XP_019090086.1">
    <property type="nucleotide sequence ID" value="XM_019234541.1"/>
</dbReference>
<name>A0ABM1QTJ8_CAMSA</name>
<evidence type="ECO:0000259" key="2">
    <source>
        <dbReference type="Pfam" id="PF03732"/>
    </source>
</evidence>
<dbReference type="PANTHER" id="PTHR33223">
    <property type="entry name" value="CCHC-TYPE DOMAIN-CONTAINING PROTEIN"/>
    <property type="match status" value="1"/>
</dbReference>
<dbReference type="Pfam" id="PF03732">
    <property type="entry name" value="Retrotrans_gag"/>
    <property type="match status" value="1"/>
</dbReference>
<dbReference type="InterPro" id="IPR005162">
    <property type="entry name" value="Retrotrans_gag_dom"/>
</dbReference>
<feature type="region of interest" description="Disordered" evidence="1">
    <location>
        <begin position="307"/>
        <end position="343"/>
    </location>
</feature>
<feature type="domain" description="Retrotransposon gag" evidence="2">
    <location>
        <begin position="84"/>
        <end position="149"/>
    </location>
</feature>
<feature type="compositionally biased region" description="Pro residues" evidence="1">
    <location>
        <begin position="328"/>
        <end position="343"/>
    </location>
</feature>
<reference evidence="4" key="2">
    <citation type="submission" date="2025-08" db="UniProtKB">
        <authorList>
            <consortium name="RefSeq"/>
        </authorList>
    </citation>
    <scope>IDENTIFICATION</scope>
    <source>
        <tissue evidence="4">Leaf</tissue>
    </source>
</reference>
<reference evidence="3" key="1">
    <citation type="journal article" date="2014" name="Nat. Commun.">
        <title>The emerging biofuel crop Camelina sativa retains a highly undifferentiated hexaploid genome structure.</title>
        <authorList>
            <person name="Kagale S."/>
            <person name="Koh C."/>
            <person name="Nixon J."/>
            <person name="Bollina V."/>
            <person name="Clarke W.E."/>
            <person name="Tuteja R."/>
            <person name="Spillane C."/>
            <person name="Robinson S.J."/>
            <person name="Links M.G."/>
            <person name="Clarke C."/>
            <person name="Higgins E.E."/>
            <person name="Huebert T."/>
            <person name="Sharpe A.G."/>
            <person name="Parkin I.A."/>
        </authorList>
    </citation>
    <scope>NUCLEOTIDE SEQUENCE [LARGE SCALE GENOMIC DNA]</scope>
    <source>
        <strain evidence="3">cv. DH55</strain>
    </source>
</reference>
<organism evidence="3 4">
    <name type="scientific">Camelina sativa</name>
    <name type="common">False flax</name>
    <name type="synonym">Myagrum sativum</name>
    <dbReference type="NCBI Taxonomy" id="90675"/>
    <lineage>
        <taxon>Eukaryota</taxon>
        <taxon>Viridiplantae</taxon>
        <taxon>Streptophyta</taxon>
        <taxon>Embryophyta</taxon>
        <taxon>Tracheophyta</taxon>
        <taxon>Spermatophyta</taxon>
        <taxon>Magnoliopsida</taxon>
        <taxon>eudicotyledons</taxon>
        <taxon>Gunneridae</taxon>
        <taxon>Pentapetalae</taxon>
        <taxon>rosids</taxon>
        <taxon>malvids</taxon>
        <taxon>Brassicales</taxon>
        <taxon>Brassicaceae</taxon>
        <taxon>Camelineae</taxon>
        <taxon>Camelina</taxon>
    </lineage>
</organism>
<sequence>MVHELSSRVHRATSSAPNLDRVLEEVQRSPFTARISRIQVRYVNKFKFTPYNGLDDPKPFLTSMSFAISRAHFSDEEYEAGCCHYHDLTIVFLQHHSTFMIRGASNADLWNMFQRNDESLRDFMERFKRIISKLSIADDTAISALQNALAHGSRFREDIIIHEPLTLDDALHRANRYIELDEEKASRTNRPEPPAPKSSKGKEKAQDEHHEPRQHFDKEYADKLDKGKKVQTFAVSNQDPKASSSRPWNNKWVRDPSGKGGNKYCEYHKRAGHSTEECRTLQQILLDKFKEGQIDVDLERRQIAVHRDNHFFNPENENPSKQYNTAPAPQPRPETLPPPPINP</sequence>
<keyword evidence="3" id="KW-1185">Reference proteome</keyword>